<accession>A0A915PHF3</accession>
<reference evidence="3" key="1">
    <citation type="submission" date="2022-11" db="UniProtKB">
        <authorList>
            <consortium name="WormBaseParasite"/>
        </authorList>
    </citation>
    <scope>IDENTIFICATION</scope>
</reference>
<dbReference type="WBParaSite" id="sdigi.contig1121.g10199.t1">
    <property type="protein sequence ID" value="sdigi.contig1121.g10199.t1"/>
    <property type="gene ID" value="sdigi.contig1121.g10199"/>
</dbReference>
<dbReference type="Gene3D" id="1.20.1280.50">
    <property type="match status" value="1"/>
</dbReference>
<dbReference type="SUPFAM" id="SSF52047">
    <property type="entry name" value="RNI-like"/>
    <property type="match status" value="1"/>
</dbReference>
<name>A0A915PHF3_9BILA</name>
<evidence type="ECO:0000259" key="1">
    <source>
        <dbReference type="Pfam" id="PF00646"/>
    </source>
</evidence>
<sequence>MASICSSPPEIQLMILNYCDFFSLLQMRQVSKYCKLLADHSLLHQCHLHVVCDYLAKFLNYKHPSFALSDQRKDYDLVFNKIFEFINFYMPNLQDLSLRNCPVILTVAGLIQLASAAPNLYRLDLSQTCCNKPFFEADAILALRYFRQLKVLVMDGFVLQKASRKG</sequence>
<dbReference type="Gene3D" id="3.80.10.10">
    <property type="entry name" value="Ribonuclease Inhibitor"/>
    <property type="match status" value="1"/>
</dbReference>
<protein>
    <submittedName>
        <fullName evidence="3">F-box domain-containing protein</fullName>
    </submittedName>
</protein>
<feature type="domain" description="F-box" evidence="1">
    <location>
        <begin position="8"/>
        <end position="43"/>
    </location>
</feature>
<dbReference type="Proteomes" id="UP000887581">
    <property type="component" value="Unplaced"/>
</dbReference>
<dbReference type="AlphaFoldDB" id="A0A915PHF3"/>
<keyword evidence="2" id="KW-1185">Reference proteome</keyword>
<organism evidence="2 3">
    <name type="scientific">Setaria digitata</name>
    <dbReference type="NCBI Taxonomy" id="48799"/>
    <lineage>
        <taxon>Eukaryota</taxon>
        <taxon>Metazoa</taxon>
        <taxon>Ecdysozoa</taxon>
        <taxon>Nematoda</taxon>
        <taxon>Chromadorea</taxon>
        <taxon>Rhabditida</taxon>
        <taxon>Spirurina</taxon>
        <taxon>Spiruromorpha</taxon>
        <taxon>Filarioidea</taxon>
        <taxon>Setariidae</taxon>
        <taxon>Setaria</taxon>
    </lineage>
</organism>
<evidence type="ECO:0000313" key="3">
    <source>
        <dbReference type="WBParaSite" id="sdigi.contig1121.g10199.t1"/>
    </source>
</evidence>
<dbReference type="Pfam" id="PF00646">
    <property type="entry name" value="F-box"/>
    <property type="match status" value="1"/>
</dbReference>
<proteinExistence type="predicted"/>
<evidence type="ECO:0000313" key="2">
    <source>
        <dbReference type="Proteomes" id="UP000887581"/>
    </source>
</evidence>
<dbReference type="InterPro" id="IPR001810">
    <property type="entry name" value="F-box_dom"/>
</dbReference>
<dbReference type="InterPro" id="IPR032675">
    <property type="entry name" value="LRR_dom_sf"/>
</dbReference>